<comment type="caution">
    <text evidence="1">The sequence shown here is derived from an EMBL/GenBank/DDBJ whole genome shotgun (WGS) entry which is preliminary data.</text>
</comment>
<evidence type="ECO:0000313" key="2">
    <source>
        <dbReference type="Proteomes" id="UP000652761"/>
    </source>
</evidence>
<feature type="non-terminal residue" evidence="1">
    <location>
        <position position="158"/>
    </location>
</feature>
<name>A0A843U7D2_COLES</name>
<gene>
    <name evidence="1" type="ORF">Taro_008589</name>
</gene>
<dbReference type="Proteomes" id="UP000652761">
    <property type="component" value="Unassembled WGS sequence"/>
</dbReference>
<dbReference type="AlphaFoldDB" id="A0A843U7D2"/>
<dbReference type="EMBL" id="NMUH01000285">
    <property type="protein sequence ID" value="MQL76189.1"/>
    <property type="molecule type" value="Genomic_DNA"/>
</dbReference>
<organism evidence="1 2">
    <name type="scientific">Colocasia esculenta</name>
    <name type="common">Wild taro</name>
    <name type="synonym">Arum esculentum</name>
    <dbReference type="NCBI Taxonomy" id="4460"/>
    <lineage>
        <taxon>Eukaryota</taxon>
        <taxon>Viridiplantae</taxon>
        <taxon>Streptophyta</taxon>
        <taxon>Embryophyta</taxon>
        <taxon>Tracheophyta</taxon>
        <taxon>Spermatophyta</taxon>
        <taxon>Magnoliopsida</taxon>
        <taxon>Liliopsida</taxon>
        <taxon>Araceae</taxon>
        <taxon>Aroideae</taxon>
        <taxon>Colocasieae</taxon>
        <taxon>Colocasia</taxon>
    </lineage>
</organism>
<keyword evidence="2" id="KW-1185">Reference proteome</keyword>
<reference evidence="1" key="1">
    <citation type="submission" date="2017-07" db="EMBL/GenBank/DDBJ databases">
        <title>Taro Niue Genome Assembly and Annotation.</title>
        <authorList>
            <person name="Atibalentja N."/>
            <person name="Keating K."/>
            <person name="Fields C.J."/>
        </authorList>
    </citation>
    <scope>NUCLEOTIDE SEQUENCE</scope>
    <source>
        <strain evidence="1">Niue_2</strain>
        <tissue evidence="1">Leaf</tissue>
    </source>
</reference>
<evidence type="ECO:0000313" key="1">
    <source>
        <dbReference type="EMBL" id="MQL76189.1"/>
    </source>
</evidence>
<proteinExistence type="predicted"/>
<sequence length="158" mass="17925">MIQAFSPCSPRPKPFLFDLQSSSHDLWVEPPSRPQFGIGTSSRSAQGRIQRFHVRHSNSSLGEWSWAADAIAYGHPFAQTSITFRSIVRIAYKTPIRNRHSEAHVDPILPQPTNSPFPWFSGSNVSLDYANPWRGNHTESDWHGDRKLCSTRRKISSP</sequence>
<accession>A0A843U7D2</accession>
<protein>
    <submittedName>
        <fullName evidence="1">Uncharacterized protein</fullName>
    </submittedName>
</protein>